<dbReference type="EMBL" id="FR824172">
    <property type="protein sequence ID" value="CCA21584.1"/>
    <property type="molecule type" value="Genomic_DNA"/>
</dbReference>
<gene>
    <name evidence="2" type="primary">AlNc14C127G6848</name>
    <name evidence="2" type="ORF">ALNC14_077270</name>
</gene>
<proteinExistence type="predicted"/>
<accession>F0WJY2</accession>
<evidence type="ECO:0000256" key="1">
    <source>
        <dbReference type="SAM" id="MobiDB-lite"/>
    </source>
</evidence>
<sequence length="198" mass="23095">MPVGACKDHKAMVRICKYELRCGEEDLNEDVWKNYFLQAKQCDTTRMAALTKTYQNLKMSARYDAHSQVDYLMQESVRMLDELHMERFDEQELKLCIKLVIKAIRPTVLRQSIHTELQTQRKKIYRESLPEFVAWLKPQVEAFVKFEAALYHHERRDAEGQGRIVSTRATKNKEPRGEPRFRSPVVAAYGKTPGSKGT</sequence>
<reference evidence="2" key="1">
    <citation type="journal article" date="2011" name="PLoS Biol.">
        <title>Gene gain and loss during evolution of obligate parasitism in the white rust pathogen of Arabidopsis thaliana.</title>
        <authorList>
            <person name="Kemen E."/>
            <person name="Gardiner A."/>
            <person name="Schultz-Larsen T."/>
            <person name="Kemen A.C."/>
            <person name="Balmuth A.L."/>
            <person name="Robert-Seilaniantz A."/>
            <person name="Bailey K."/>
            <person name="Holub E."/>
            <person name="Studholme D.J."/>
            <person name="Maclean D."/>
            <person name="Jones J.D."/>
        </authorList>
    </citation>
    <scope>NUCLEOTIDE SEQUENCE</scope>
</reference>
<dbReference type="HOGENOM" id="CLU_1380301_0_0_1"/>
<name>F0WJY2_9STRA</name>
<protein>
    <submittedName>
        <fullName evidence="2">Uncharacterized protein AlNc14C127G6848</fullName>
    </submittedName>
</protein>
<feature type="region of interest" description="Disordered" evidence="1">
    <location>
        <begin position="157"/>
        <end position="198"/>
    </location>
</feature>
<dbReference type="AlphaFoldDB" id="F0WJY2"/>
<evidence type="ECO:0000313" key="2">
    <source>
        <dbReference type="EMBL" id="CCA21584.1"/>
    </source>
</evidence>
<reference evidence="2" key="2">
    <citation type="submission" date="2011-02" db="EMBL/GenBank/DDBJ databases">
        <authorList>
            <person name="MacLean D."/>
        </authorList>
    </citation>
    <scope>NUCLEOTIDE SEQUENCE</scope>
</reference>
<organism evidence="2">
    <name type="scientific">Albugo laibachii Nc14</name>
    <dbReference type="NCBI Taxonomy" id="890382"/>
    <lineage>
        <taxon>Eukaryota</taxon>
        <taxon>Sar</taxon>
        <taxon>Stramenopiles</taxon>
        <taxon>Oomycota</taxon>
        <taxon>Peronosporomycetes</taxon>
        <taxon>Albuginales</taxon>
        <taxon>Albuginaceae</taxon>
        <taxon>Albugo</taxon>
    </lineage>
</organism>
<feature type="compositionally biased region" description="Basic and acidic residues" evidence="1">
    <location>
        <begin position="171"/>
        <end position="181"/>
    </location>
</feature>